<protein>
    <submittedName>
        <fullName evidence="2">PilZ domain-containing protein</fullName>
    </submittedName>
</protein>
<dbReference type="Pfam" id="PF07238">
    <property type="entry name" value="PilZ"/>
    <property type="match status" value="1"/>
</dbReference>
<organism evidence="2 3">
    <name type="scientific">Geomobilimonas luticola</name>
    <dbReference type="NCBI Taxonomy" id="1114878"/>
    <lineage>
        <taxon>Bacteria</taxon>
        <taxon>Pseudomonadati</taxon>
        <taxon>Thermodesulfobacteriota</taxon>
        <taxon>Desulfuromonadia</taxon>
        <taxon>Geobacterales</taxon>
        <taxon>Geobacteraceae</taxon>
        <taxon>Geomobilimonas</taxon>
    </lineage>
</organism>
<name>A0ABS5SAU7_9BACT</name>
<evidence type="ECO:0000259" key="1">
    <source>
        <dbReference type="Pfam" id="PF07238"/>
    </source>
</evidence>
<comment type="caution">
    <text evidence="2">The sequence shown here is derived from an EMBL/GenBank/DDBJ whole genome shotgun (WGS) entry which is preliminary data.</text>
</comment>
<reference evidence="2 3" key="1">
    <citation type="submission" date="2021-05" db="EMBL/GenBank/DDBJ databases">
        <title>The draft genome of Geobacter luticola JCM 17780.</title>
        <authorList>
            <person name="Xu Z."/>
            <person name="Masuda Y."/>
            <person name="Itoh H."/>
            <person name="Senoo K."/>
        </authorList>
    </citation>
    <scope>NUCLEOTIDE SEQUENCE [LARGE SCALE GENOMIC DNA]</scope>
    <source>
        <strain evidence="2 3">JCM 17780</strain>
    </source>
</reference>
<accession>A0ABS5SAU7</accession>
<sequence>METPDNKRHNSRTPFHQPVGLEIWEQGAEHVHDTGRAIDLSADGGGLATKYPLKRGDVVKLLVPVGVTNVRLPVYASVVWSKVTDDGFRAGVTFLA</sequence>
<dbReference type="EMBL" id="JAHCVK010000001">
    <property type="protein sequence ID" value="MBT0651767.1"/>
    <property type="molecule type" value="Genomic_DNA"/>
</dbReference>
<evidence type="ECO:0000313" key="3">
    <source>
        <dbReference type="Proteomes" id="UP000756860"/>
    </source>
</evidence>
<dbReference type="Proteomes" id="UP000756860">
    <property type="component" value="Unassembled WGS sequence"/>
</dbReference>
<proteinExistence type="predicted"/>
<evidence type="ECO:0000313" key="2">
    <source>
        <dbReference type="EMBL" id="MBT0651767.1"/>
    </source>
</evidence>
<feature type="domain" description="PilZ" evidence="1">
    <location>
        <begin position="7"/>
        <end position="95"/>
    </location>
</feature>
<dbReference type="InterPro" id="IPR009875">
    <property type="entry name" value="PilZ_domain"/>
</dbReference>
<gene>
    <name evidence="2" type="ORF">KI810_01740</name>
</gene>
<dbReference type="SUPFAM" id="SSF141371">
    <property type="entry name" value="PilZ domain-like"/>
    <property type="match status" value="1"/>
</dbReference>
<keyword evidence="3" id="KW-1185">Reference proteome</keyword>
<dbReference type="RefSeq" id="WP_214173762.1">
    <property type="nucleotide sequence ID" value="NZ_JAHCVK010000001.1"/>
</dbReference>
<dbReference type="Gene3D" id="2.40.10.220">
    <property type="entry name" value="predicted glycosyltransferase like domains"/>
    <property type="match status" value="1"/>
</dbReference>